<proteinExistence type="predicted"/>
<name>A0ABD3LZK8_9STRA</name>
<reference evidence="1 2" key="1">
    <citation type="submission" date="2024-10" db="EMBL/GenBank/DDBJ databases">
        <title>Updated reference genomes for cyclostephanoid diatoms.</title>
        <authorList>
            <person name="Roberts W.R."/>
            <person name="Alverson A.J."/>
        </authorList>
    </citation>
    <scope>NUCLEOTIDE SEQUENCE [LARGE SCALE GENOMIC DNA]</scope>
    <source>
        <strain evidence="1 2">AJA232-27</strain>
    </source>
</reference>
<dbReference type="EMBL" id="JALLBG020000271">
    <property type="protein sequence ID" value="KAL3757205.1"/>
    <property type="molecule type" value="Genomic_DNA"/>
</dbReference>
<accession>A0ABD3LZK8</accession>
<keyword evidence="2" id="KW-1185">Reference proteome</keyword>
<dbReference type="AlphaFoldDB" id="A0ABD3LZK8"/>
<organism evidence="1 2">
    <name type="scientific">Discostella pseudostelligera</name>
    <dbReference type="NCBI Taxonomy" id="259834"/>
    <lineage>
        <taxon>Eukaryota</taxon>
        <taxon>Sar</taxon>
        <taxon>Stramenopiles</taxon>
        <taxon>Ochrophyta</taxon>
        <taxon>Bacillariophyta</taxon>
        <taxon>Coscinodiscophyceae</taxon>
        <taxon>Thalassiosirophycidae</taxon>
        <taxon>Stephanodiscales</taxon>
        <taxon>Stephanodiscaceae</taxon>
        <taxon>Discostella</taxon>
    </lineage>
</organism>
<evidence type="ECO:0000313" key="2">
    <source>
        <dbReference type="Proteomes" id="UP001530293"/>
    </source>
</evidence>
<comment type="caution">
    <text evidence="1">The sequence shown here is derived from an EMBL/GenBank/DDBJ whole genome shotgun (WGS) entry which is preliminary data.</text>
</comment>
<gene>
    <name evidence="1" type="ORF">ACHAWU_008010</name>
</gene>
<dbReference type="Proteomes" id="UP001530293">
    <property type="component" value="Unassembled WGS sequence"/>
</dbReference>
<protein>
    <submittedName>
        <fullName evidence="1">Uncharacterized protein</fullName>
    </submittedName>
</protein>
<evidence type="ECO:0000313" key="1">
    <source>
        <dbReference type="EMBL" id="KAL3757205.1"/>
    </source>
</evidence>
<sequence>MMMMVTCRRIVRILCVASLFSVTYYSYHGSSALDQYPSHDIDITRPPLTTSHAAIHNASKIRIFYNLFTKSVEDEDRVRSIVQEQFQYLNPLLHDTNVTIISIGHPLSSIPYNLSISVHRNKGSELATLHALWEYCQSNNNPSTKVIYLHSKGSFHPRPENELLRNFLTQGALSEECANLPDSCNVCSSRMSPLPHPHTSGNMWLARCDYISQLFNPFMRNDHILFRNDVPCKGWGRFLAEHWVHSHPSVKPCDLYPGKEFIWAYENIPQGAKLELRELKLAPRFQLEDYILEMHSKKNDFSWKVCKDESRVENFVSERMANYEVLYNVTEVDVDWWGWEFVLRSFQ</sequence>